<dbReference type="InterPro" id="IPR001753">
    <property type="entry name" value="Enoyl-CoA_hydra/iso"/>
</dbReference>
<gene>
    <name evidence="6" type="ORF">KV110_07630</name>
</gene>
<comment type="similarity">
    <text evidence="5">Belongs to the enoyl-CoA hydratase/isomerase family.</text>
</comment>
<evidence type="ECO:0000313" key="6">
    <source>
        <dbReference type="EMBL" id="QXN92969.1"/>
    </source>
</evidence>
<dbReference type="EMBL" id="CP078145">
    <property type="protein sequence ID" value="QXN92969.1"/>
    <property type="molecule type" value="Genomic_DNA"/>
</dbReference>
<dbReference type="PANTHER" id="PTHR43459">
    <property type="entry name" value="ENOYL-COA HYDRATASE"/>
    <property type="match status" value="1"/>
</dbReference>
<comment type="catalytic activity">
    <reaction evidence="4">
        <text>a 4-saturated-(3S)-3-hydroxyacyl-CoA = a (3E)-enoyl-CoA + H2O</text>
        <dbReference type="Rhea" id="RHEA:20724"/>
        <dbReference type="ChEBI" id="CHEBI:15377"/>
        <dbReference type="ChEBI" id="CHEBI:58521"/>
        <dbReference type="ChEBI" id="CHEBI:137480"/>
        <dbReference type="EC" id="4.2.1.17"/>
    </reaction>
</comment>
<evidence type="ECO:0000256" key="5">
    <source>
        <dbReference type="RuleBase" id="RU003707"/>
    </source>
</evidence>
<dbReference type="PROSITE" id="PS00166">
    <property type="entry name" value="ENOYL_COA_HYDRATASE"/>
    <property type="match status" value="1"/>
</dbReference>
<keyword evidence="2" id="KW-0443">Lipid metabolism</keyword>
<comment type="function">
    <text evidence="1">Could possibly oxidize fatty acids using specific components.</text>
</comment>
<dbReference type="Pfam" id="PF00378">
    <property type="entry name" value="ECH_1"/>
    <property type="match status" value="1"/>
</dbReference>
<dbReference type="PANTHER" id="PTHR43459:SF1">
    <property type="entry name" value="EG:BACN32G11.4 PROTEIN"/>
    <property type="match status" value="1"/>
</dbReference>
<name>A0ABX8RTL7_NOCIO</name>
<reference evidence="6 7" key="1">
    <citation type="submission" date="2021-07" db="EMBL/GenBank/DDBJ databases">
        <title>Whole Genome Sequence of Nocardia Iowensis.</title>
        <authorList>
            <person name="Lamm A."/>
            <person name="Collins-Fairclough A.M."/>
            <person name="Bunk B."/>
            <person name="Sproer C."/>
        </authorList>
    </citation>
    <scope>NUCLEOTIDE SEQUENCE [LARGE SCALE GENOMIC DNA]</scope>
    <source>
        <strain evidence="6 7">NRRL 5646</strain>
    </source>
</reference>
<dbReference type="Proteomes" id="UP000694257">
    <property type="component" value="Chromosome"/>
</dbReference>
<keyword evidence="2" id="KW-0276">Fatty acid metabolism</keyword>
<comment type="catalytic activity">
    <reaction evidence="3">
        <text>a (3S)-3-hydroxyacyl-CoA = a (2E)-enoyl-CoA + H2O</text>
        <dbReference type="Rhea" id="RHEA:16105"/>
        <dbReference type="ChEBI" id="CHEBI:15377"/>
        <dbReference type="ChEBI" id="CHEBI:57318"/>
        <dbReference type="ChEBI" id="CHEBI:58856"/>
        <dbReference type="EC" id="4.2.1.17"/>
    </reaction>
</comment>
<dbReference type="CDD" id="cd06558">
    <property type="entry name" value="crotonase-like"/>
    <property type="match status" value="1"/>
</dbReference>
<evidence type="ECO:0000256" key="3">
    <source>
        <dbReference type="ARBA" id="ARBA00023709"/>
    </source>
</evidence>
<protein>
    <submittedName>
        <fullName evidence="6">Enoyl-CoA hydratase/isomerase family protein</fullName>
    </submittedName>
</protein>
<evidence type="ECO:0000313" key="7">
    <source>
        <dbReference type="Proteomes" id="UP000694257"/>
    </source>
</evidence>
<dbReference type="InterPro" id="IPR018376">
    <property type="entry name" value="Enoyl-CoA_hyd/isom_CS"/>
</dbReference>
<keyword evidence="7" id="KW-1185">Reference proteome</keyword>
<proteinExistence type="inferred from homology"/>
<evidence type="ECO:0000256" key="1">
    <source>
        <dbReference type="ARBA" id="ARBA00002994"/>
    </source>
</evidence>
<sequence length="265" mass="28600">MTTSTHDTVMVRPQPGGWATLLIDNPPINLLDDRVYRELADALDQLVLDPETRVVVLESADPDFFSAHFAVDLPPESQQELAGTYSRIIAALQSPDLVSIAKIRGRARGGGHELTLLCDMRFASADSTVIGQPEVTNGLIPGGGALQLLPLLIGRARALELMLSGRNIDGSTAERYGVVNRALPDGELDDYVAELAARIAGHYPTALAEIKKAVNRRHLPPAAEFATDIKVFEHLLNAPEVRAMIDARLAEGLQTRGPLEYGLGD</sequence>
<organism evidence="6 7">
    <name type="scientific">Nocardia iowensis</name>
    <dbReference type="NCBI Taxonomy" id="204891"/>
    <lineage>
        <taxon>Bacteria</taxon>
        <taxon>Bacillati</taxon>
        <taxon>Actinomycetota</taxon>
        <taxon>Actinomycetes</taxon>
        <taxon>Mycobacteriales</taxon>
        <taxon>Nocardiaceae</taxon>
        <taxon>Nocardia</taxon>
    </lineage>
</organism>
<evidence type="ECO:0000256" key="2">
    <source>
        <dbReference type="ARBA" id="ARBA00022832"/>
    </source>
</evidence>
<dbReference type="RefSeq" id="WP_218474627.1">
    <property type="nucleotide sequence ID" value="NZ_BAABJN010000001.1"/>
</dbReference>
<evidence type="ECO:0000256" key="4">
    <source>
        <dbReference type="ARBA" id="ARBA00023717"/>
    </source>
</evidence>
<accession>A0ABX8RTL7</accession>